<protein>
    <submittedName>
        <fullName evidence="1">Uncharacterized protein</fullName>
    </submittedName>
</protein>
<dbReference type="EMBL" id="JAAAUY010000006">
    <property type="protein sequence ID" value="KAF9338190.1"/>
    <property type="molecule type" value="Genomic_DNA"/>
</dbReference>
<dbReference type="GO" id="GO:0019005">
    <property type="term" value="C:SCF ubiquitin ligase complex"/>
    <property type="evidence" value="ECO:0007669"/>
    <property type="project" value="TreeGrafter"/>
</dbReference>
<dbReference type="Gene3D" id="3.80.10.10">
    <property type="entry name" value="Ribonuclease Inhibitor"/>
    <property type="match status" value="1"/>
</dbReference>
<dbReference type="GO" id="GO:0031146">
    <property type="term" value="P:SCF-dependent proteasomal ubiquitin-dependent protein catabolic process"/>
    <property type="evidence" value="ECO:0007669"/>
    <property type="project" value="TreeGrafter"/>
</dbReference>
<evidence type="ECO:0000313" key="1">
    <source>
        <dbReference type="EMBL" id="KAF9338190.1"/>
    </source>
</evidence>
<comment type="caution">
    <text evidence="1">The sequence shown here is derived from an EMBL/GenBank/DDBJ whole genome shotgun (WGS) entry which is preliminary data.</text>
</comment>
<dbReference type="AlphaFoldDB" id="A0A9P5SWR7"/>
<organism evidence="1 2">
    <name type="scientific">Podila minutissima</name>
    <dbReference type="NCBI Taxonomy" id="64525"/>
    <lineage>
        <taxon>Eukaryota</taxon>
        <taxon>Fungi</taxon>
        <taxon>Fungi incertae sedis</taxon>
        <taxon>Mucoromycota</taxon>
        <taxon>Mortierellomycotina</taxon>
        <taxon>Mortierellomycetes</taxon>
        <taxon>Mortierellales</taxon>
        <taxon>Mortierellaceae</taxon>
        <taxon>Podila</taxon>
    </lineage>
</organism>
<dbReference type="Proteomes" id="UP000696485">
    <property type="component" value="Unassembled WGS sequence"/>
</dbReference>
<dbReference type="SUPFAM" id="SSF52047">
    <property type="entry name" value="RNI-like"/>
    <property type="match status" value="1"/>
</dbReference>
<accession>A0A9P5SWR7</accession>
<dbReference type="PANTHER" id="PTHR13318">
    <property type="entry name" value="PARTNER OF PAIRED, ISOFORM B-RELATED"/>
    <property type="match status" value="1"/>
</dbReference>
<name>A0A9P5SWR7_9FUNG</name>
<reference evidence="1" key="1">
    <citation type="journal article" date="2020" name="Fungal Divers.">
        <title>Resolving the Mortierellaceae phylogeny through synthesis of multi-gene phylogenetics and phylogenomics.</title>
        <authorList>
            <person name="Vandepol N."/>
            <person name="Liber J."/>
            <person name="Desiro A."/>
            <person name="Na H."/>
            <person name="Kennedy M."/>
            <person name="Barry K."/>
            <person name="Grigoriev I.V."/>
            <person name="Miller A.N."/>
            <person name="O'Donnell K."/>
            <person name="Stajich J.E."/>
            <person name="Bonito G."/>
        </authorList>
    </citation>
    <scope>NUCLEOTIDE SEQUENCE</scope>
    <source>
        <strain evidence="1">NVP1</strain>
    </source>
</reference>
<dbReference type="InterPro" id="IPR032675">
    <property type="entry name" value="LRR_dom_sf"/>
</dbReference>
<proteinExistence type="predicted"/>
<gene>
    <name evidence="1" type="ORF">BG006_008681</name>
</gene>
<keyword evidence="2" id="KW-1185">Reference proteome</keyword>
<sequence>MTSILGNCSNIQTLRLHAECYGNGEQGMPFETLCMIGSLPYLQSLELFLNNIVFPAAAAESCDSDGVGDDATVAPSRVATRELCIQQLVRPCGQLKRLVLRGTAFKFLQQQTVTPTVNSAVAFRLPSLHDLTLDIPGLSEPELSYWLHQCPNLSSLSLPGGLPREWSDTFLHTLAETSRLVAFSINGSSFGSFAISEERLTALVRALSATGQLKVLAARACQLGDSTLQALQECAPGLEHLDISLTRSPGLSTAGLLSYLCHPGARNLKCVEADGIWIQSYDFREFVLQQEAEAQQGQEPLGWACKDTLERLVIGFSSPDRTTTHPAPTTADQPSAIEPEAAARPLSWYMYKHLSTLTQLEQLQFSQTCLDLSSEGGIHQLQTLKRLRTFSIESCGYAALTQDQVRWMASTTHWPRLETIYINPGVSCERQIQTWLTEMGRQDDLQLQSLQRQKLQQYYSNMISPW</sequence>
<dbReference type="PANTHER" id="PTHR13318:SF190">
    <property type="entry name" value="PARTNER OF PAIRED, ISOFORM B"/>
    <property type="match status" value="1"/>
</dbReference>
<evidence type="ECO:0000313" key="2">
    <source>
        <dbReference type="Proteomes" id="UP000696485"/>
    </source>
</evidence>